<sequence length="417" mass="46524">MFNIKKKIAVSAITMGLVIGTMGCGAAPSTAQKNDGDKETIEFWTISLQPTFNDYFEKLIADFEGANPNVTINWKDYPKDTIQDKLLTSIASDNAPDVVNLNADMTLTLGDKSALANAEEFISDETKNSFFDGIYGATKVEDKALALPWYTTIPIIYINESLLKDAGIPTENYPTTAAEYYDWAIDVKKKTNLYGMAMEANIREILGSAGVPVFNEDYTELLINKPEAVEVIKEFQKLYADSANPKENLDQETRAQLYNSKQVVSVYSGTTFVNKFKTTAPDVYQNTTVIPVPFEHSVTTTMYLGVPDKSKHKEMAFKFAEFVSNPDNQLEFSKTANTIPSTKKTIEDPYFKESDGSLESQIKIAAASGLEKSKEIPVPQHILEKVNRDLQDILFNDKDVQEGLDKIVEEVNKQLKD</sequence>
<feature type="chain" id="PRO_5001777379" description="Sugar ABC transporter substrate-binding protein" evidence="1">
    <location>
        <begin position="27"/>
        <end position="417"/>
    </location>
</feature>
<gene>
    <name evidence="2" type="ORF">IO98_06630</name>
</gene>
<dbReference type="SUPFAM" id="SSF53850">
    <property type="entry name" value="Periplasmic binding protein-like II"/>
    <property type="match status" value="1"/>
</dbReference>
<evidence type="ECO:0000313" key="2">
    <source>
        <dbReference type="EMBL" id="KEZ91041.1"/>
    </source>
</evidence>
<comment type="caution">
    <text evidence="2">The sequence shown here is derived from an EMBL/GenBank/DDBJ whole genome shotgun (WGS) entry which is preliminary data.</text>
</comment>
<dbReference type="AlphaFoldDB" id="A0A084JQ07"/>
<feature type="signal peptide" evidence="1">
    <location>
        <begin position="1"/>
        <end position="26"/>
    </location>
</feature>
<organism evidence="2 3">
    <name type="scientific">Lacrimispora celerecrescens</name>
    <dbReference type="NCBI Taxonomy" id="29354"/>
    <lineage>
        <taxon>Bacteria</taxon>
        <taxon>Bacillati</taxon>
        <taxon>Bacillota</taxon>
        <taxon>Clostridia</taxon>
        <taxon>Lachnospirales</taxon>
        <taxon>Lachnospiraceae</taxon>
        <taxon>Lacrimispora</taxon>
    </lineage>
</organism>
<evidence type="ECO:0000256" key="1">
    <source>
        <dbReference type="SAM" id="SignalP"/>
    </source>
</evidence>
<dbReference type="OrthoDB" id="383712at2"/>
<evidence type="ECO:0000313" key="3">
    <source>
        <dbReference type="Proteomes" id="UP000028525"/>
    </source>
</evidence>
<dbReference type="Gene3D" id="3.40.190.10">
    <property type="entry name" value="Periplasmic binding protein-like II"/>
    <property type="match status" value="1"/>
</dbReference>
<dbReference type="STRING" id="29354.IO98_06630"/>
<dbReference type="Proteomes" id="UP000028525">
    <property type="component" value="Unassembled WGS sequence"/>
</dbReference>
<dbReference type="Pfam" id="PF13416">
    <property type="entry name" value="SBP_bac_8"/>
    <property type="match status" value="1"/>
</dbReference>
<dbReference type="EMBL" id="JPME01000008">
    <property type="protein sequence ID" value="KEZ91041.1"/>
    <property type="molecule type" value="Genomic_DNA"/>
</dbReference>
<proteinExistence type="predicted"/>
<dbReference type="InterPro" id="IPR006059">
    <property type="entry name" value="SBP"/>
</dbReference>
<name>A0A084JQ07_9FIRM</name>
<reference evidence="2 3" key="1">
    <citation type="submission" date="2014-07" db="EMBL/GenBank/DDBJ databases">
        <title>Draft genome of Clostridium celerecrescens 152B isolated from sediments associated with methane hydrate from Krishna Godavari basin.</title>
        <authorList>
            <person name="Honkalas V.S."/>
            <person name="Dabir A.P."/>
            <person name="Arora P."/>
            <person name="Dhakephalkar P.K."/>
        </authorList>
    </citation>
    <scope>NUCLEOTIDE SEQUENCE [LARGE SCALE GENOMIC DNA]</scope>
    <source>
        <strain evidence="2 3">152B</strain>
    </source>
</reference>
<protein>
    <recommendedName>
        <fullName evidence="4">Sugar ABC transporter substrate-binding protein</fullName>
    </recommendedName>
</protein>
<keyword evidence="3" id="KW-1185">Reference proteome</keyword>
<dbReference type="PANTHER" id="PTHR43649:SF12">
    <property type="entry name" value="DIACETYLCHITOBIOSE BINDING PROTEIN DASA"/>
    <property type="match status" value="1"/>
</dbReference>
<accession>A0A084JQ07</accession>
<dbReference type="PANTHER" id="PTHR43649">
    <property type="entry name" value="ARABINOSE-BINDING PROTEIN-RELATED"/>
    <property type="match status" value="1"/>
</dbReference>
<dbReference type="RefSeq" id="WP_038279264.1">
    <property type="nucleotide sequence ID" value="NZ_JPME01000008.1"/>
</dbReference>
<dbReference type="CDD" id="cd13585">
    <property type="entry name" value="PBP2_TMBP_like"/>
    <property type="match status" value="1"/>
</dbReference>
<keyword evidence="1" id="KW-0732">Signal</keyword>
<dbReference type="PROSITE" id="PS51257">
    <property type="entry name" value="PROKAR_LIPOPROTEIN"/>
    <property type="match status" value="1"/>
</dbReference>
<dbReference type="InterPro" id="IPR050490">
    <property type="entry name" value="Bact_solute-bd_prot1"/>
</dbReference>
<evidence type="ECO:0008006" key="4">
    <source>
        <dbReference type="Google" id="ProtNLM"/>
    </source>
</evidence>